<gene>
    <name evidence="1" type="ORF">PLEPLA_LOCUS19122</name>
</gene>
<protein>
    <submittedName>
        <fullName evidence="1">Uncharacterized protein</fullName>
    </submittedName>
</protein>
<dbReference type="AlphaFoldDB" id="A0A9N7UFP9"/>
<accession>A0A9N7UFP9</accession>
<name>A0A9N7UFP9_PLEPL</name>
<dbReference type="EMBL" id="CADEAL010001310">
    <property type="protein sequence ID" value="CAB1431123.1"/>
    <property type="molecule type" value="Genomic_DNA"/>
</dbReference>
<reference evidence="1" key="1">
    <citation type="submission" date="2020-03" db="EMBL/GenBank/DDBJ databases">
        <authorList>
            <person name="Weist P."/>
        </authorList>
    </citation>
    <scope>NUCLEOTIDE SEQUENCE</scope>
</reference>
<dbReference type="Proteomes" id="UP001153269">
    <property type="component" value="Unassembled WGS sequence"/>
</dbReference>
<proteinExistence type="predicted"/>
<sequence length="152" mass="16157">MGLEEMRQEATCLGLTVLRLIPVGNGRGTSSPAAHPGDVTTYLTHPSFPPSLPPSIHWRPIARSKGTCGNVGLRGRAGPVLNPALSWIKFTVLLGLIKRIPLADEHGSCAPGLALLPAGSVFSRHCAAPQHLLVRPQAADVPATFHPKEHDY</sequence>
<evidence type="ECO:0000313" key="2">
    <source>
        <dbReference type="Proteomes" id="UP001153269"/>
    </source>
</evidence>
<organism evidence="1 2">
    <name type="scientific">Pleuronectes platessa</name>
    <name type="common">European plaice</name>
    <dbReference type="NCBI Taxonomy" id="8262"/>
    <lineage>
        <taxon>Eukaryota</taxon>
        <taxon>Metazoa</taxon>
        <taxon>Chordata</taxon>
        <taxon>Craniata</taxon>
        <taxon>Vertebrata</taxon>
        <taxon>Euteleostomi</taxon>
        <taxon>Actinopterygii</taxon>
        <taxon>Neopterygii</taxon>
        <taxon>Teleostei</taxon>
        <taxon>Neoteleostei</taxon>
        <taxon>Acanthomorphata</taxon>
        <taxon>Carangaria</taxon>
        <taxon>Pleuronectiformes</taxon>
        <taxon>Pleuronectoidei</taxon>
        <taxon>Pleuronectidae</taxon>
        <taxon>Pleuronectes</taxon>
    </lineage>
</organism>
<keyword evidence="2" id="KW-1185">Reference proteome</keyword>
<comment type="caution">
    <text evidence="1">The sequence shown here is derived from an EMBL/GenBank/DDBJ whole genome shotgun (WGS) entry which is preliminary data.</text>
</comment>
<evidence type="ECO:0000313" key="1">
    <source>
        <dbReference type="EMBL" id="CAB1431123.1"/>
    </source>
</evidence>